<comment type="caution">
    <text evidence="10">The sequence shown here is derived from an EMBL/GenBank/DDBJ whole genome shotgun (WGS) entry which is preliminary data.</text>
</comment>
<dbReference type="Proteomes" id="UP000331127">
    <property type="component" value="Unassembled WGS sequence"/>
</dbReference>
<evidence type="ECO:0000313" key="10">
    <source>
        <dbReference type="EMBL" id="GES11263.1"/>
    </source>
</evidence>
<dbReference type="GO" id="GO:0005886">
    <property type="term" value="C:plasma membrane"/>
    <property type="evidence" value="ECO:0007669"/>
    <property type="project" value="UniProtKB-SubCell"/>
</dbReference>
<evidence type="ECO:0000313" key="11">
    <source>
        <dbReference type="Proteomes" id="UP000331127"/>
    </source>
</evidence>
<evidence type="ECO:0000256" key="4">
    <source>
        <dbReference type="ARBA" id="ARBA00022519"/>
    </source>
</evidence>
<feature type="region of interest" description="Disordered" evidence="8">
    <location>
        <begin position="1"/>
        <end position="21"/>
    </location>
</feature>
<keyword evidence="2" id="KW-0813">Transport</keyword>
<feature type="transmembrane region" description="Helical" evidence="9">
    <location>
        <begin position="139"/>
        <end position="159"/>
    </location>
</feature>
<evidence type="ECO:0000256" key="2">
    <source>
        <dbReference type="ARBA" id="ARBA00022448"/>
    </source>
</evidence>
<evidence type="ECO:0000256" key="8">
    <source>
        <dbReference type="SAM" id="MobiDB-lite"/>
    </source>
</evidence>
<comment type="subcellular location">
    <subcellularLocation>
        <location evidence="1">Cell membrane</location>
        <topology evidence="1">Multi-pass membrane protein</topology>
    </subcellularLocation>
</comment>
<feature type="transmembrane region" description="Helical" evidence="9">
    <location>
        <begin position="113"/>
        <end position="132"/>
    </location>
</feature>
<dbReference type="Pfam" id="PF02653">
    <property type="entry name" value="BPD_transp_2"/>
    <property type="match status" value="1"/>
</dbReference>
<proteinExistence type="predicted"/>
<dbReference type="InterPro" id="IPR001851">
    <property type="entry name" value="ABC_transp_permease"/>
</dbReference>
<evidence type="ECO:0000256" key="5">
    <source>
        <dbReference type="ARBA" id="ARBA00022692"/>
    </source>
</evidence>
<keyword evidence="3" id="KW-1003">Cell membrane</keyword>
<feature type="transmembrane region" description="Helical" evidence="9">
    <location>
        <begin position="309"/>
        <end position="326"/>
    </location>
</feature>
<dbReference type="CDD" id="cd06579">
    <property type="entry name" value="TM_PBP1_transp_AraH_like"/>
    <property type="match status" value="1"/>
</dbReference>
<feature type="transmembrane region" description="Helical" evidence="9">
    <location>
        <begin position="89"/>
        <end position="107"/>
    </location>
</feature>
<keyword evidence="4" id="KW-0997">Cell inner membrane</keyword>
<feature type="transmembrane region" description="Helical" evidence="9">
    <location>
        <begin position="179"/>
        <end position="200"/>
    </location>
</feature>
<sequence>MKTQQAPGAHTRAPAPPAGRAGRILRGARSSVGGTAAALIIIWIGLTAAAPSFATVSNLLNIFLAASTLAIIAGGLTLALIAGEIDLSLGSVEALAGSLAAVLIVTIGLPWPLALVLGVLAGAAVGGVNAFFTSKLGVPSFVTSLAMLSVAGGAAYLLTQGTSVFGLGPQFGAIGQGSLSGVPAPVLIAVVILAVLAFVLHRTSFGLNIYAVGGNPEAARLSGVNVRRTKAVVLVLSGSLAGVAGIILASRLDAGSGTVGAADLMAAIAAVVIGGTSLNGGVGSIAGTVVGTVLIASIQNGLVLLNVTAFWQQVAIGSLILIAALLDRLSKISTKSGREQAR</sequence>
<dbReference type="PANTHER" id="PTHR32196:SF21">
    <property type="entry name" value="ABC TRANSPORTER PERMEASE PROTEIN YPHD-RELATED"/>
    <property type="match status" value="1"/>
</dbReference>
<evidence type="ECO:0000256" key="1">
    <source>
        <dbReference type="ARBA" id="ARBA00004651"/>
    </source>
</evidence>
<feature type="transmembrane region" description="Helical" evidence="9">
    <location>
        <begin position="32"/>
        <end position="53"/>
    </location>
</feature>
<evidence type="ECO:0000256" key="9">
    <source>
        <dbReference type="SAM" id="Phobius"/>
    </source>
</evidence>
<gene>
    <name evidence="10" type="ORF">Amac_048600</name>
</gene>
<dbReference type="AlphaFoldDB" id="A0A5M3WXK0"/>
<accession>A0A5M3WXK0</accession>
<protein>
    <submittedName>
        <fullName evidence="10">Sugar ABC transporter permease</fullName>
    </submittedName>
</protein>
<evidence type="ECO:0000256" key="3">
    <source>
        <dbReference type="ARBA" id="ARBA00022475"/>
    </source>
</evidence>
<reference evidence="10 11" key="1">
    <citation type="submission" date="2019-10" db="EMBL/GenBank/DDBJ databases">
        <title>Whole genome shotgun sequence of Acrocarpospora macrocephala NBRC 16266.</title>
        <authorList>
            <person name="Ichikawa N."/>
            <person name="Kimura A."/>
            <person name="Kitahashi Y."/>
            <person name="Komaki H."/>
            <person name="Oguchi A."/>
        </authorList>
    </citation>
    <scope>NUCLEOTIDE SEQUENCE [LARGE SCALE GENOMIC DNA]</scope>
    <source>
        <strain evidence="10 11">NBRC 16266</strain>
    </source>
</reference>
<dbReference type="GO" id="GO:0022857">
    <property type="term" value="F:transmembrane transporter activity"/>
    <property type="evidence" value="ECO:0007669"/>
    <property type="project" value="InterPro"/>
</dbReference>
<feature type="transmembrane region" description="Helical" evidence="9">
    <location>
        <begin position="258"/>
        <end position="278"/>
    </location>
</feature>
<feature type="transmembrane region" description="Helical" evidence="9">
    <location>
        <begin position="59"/>
        <end position="82"/>
    </location>
</feature>
<dbReference type="PANTHER" id="PTHR32196">
    <property type="entry name" value="ABC TRANSPORTER PERMEASE PROTEIN YPHD-RELATED-RELATED"/>
    <property type="match status" value="1"/>
</dbReference>
<organism evidence="10 11">
    <name type="scientific">Acrocarpospora macrocephala</name>
    <dbReference type="NCBI Taxonomy" id="150177"/>
    <lineage>
        <taxon>Bacteria</taxon>
        <taxon>Bacillati</taxon>
        <taxon>Actinomycetota</taxon>
        <taxon>Actinomycetes</taxon>
        <taxon>Streptosporangiales</taxon>
        <taxon>Streptosporangiaceae</taxon>
        <taxon>Acrocarpospora</taxon>
    </lineage>
</organism>
<keyword evidence="5 9" id="KW-0812">Transmembrane</keyword>
<keyword evidence="11" id="KW-1185">Reference proteome</keyword>
<dbReference type="EMBL" id="BLAE01000028">
    <property type="protein sequence ID" value="GES11263.1"/>
    <property type="molecule type" value="Genomic_DNA"/>
</dbReference>
<keyword evidence="7 9" id="KW-0472">Membrane</keyword>
<evidence type="ECO:0000256" key="6">
    <source>
        <dbReference type="ARBA" id="ARBA00022989"/>
    </source>
</evidence>
<dbReference type="RefSeq" id="WP_170322617.1">
    <property type="nucleotide sequence ID" value="NZ_BAAAHL010000011.1"/>
</dbReference>
<name>A0A5M3WXK0_9ACTN</name>
<evidence type="ECO:0000256" key="7">
    <source>
        <dbReference type="ARBA" id="ARBA00023136"/>
    </source>
</evidence>
<keyword evidence="6 9" id="KW-1133">Transmembrane helix</keyword>
<feature type="transmembrane region" description="Helical" evidence="9">
    <location>
        <begin position="231"/>
        <end position="252"/>
    </location>
</feature>